<accession>B9SNA8</accession>
<evidence type="ECO:0000256" key="5">
    <source>
        <dbReference type="SAM" id="MobiDB-lite"/>
    </source>
</evidence>
<keyword evidence="1" id="KW-0479">Metal-binding</keyword>
<feature type="compositionally biased region" description="Acidic residues" evidence="5">
    <location>
        <begin position="1"/>
        <end position="16"/>
    </location>
</feature>
<evidence type="ECO:0000259" key="6">
    <source>
        <dbReference type="PROSITE" id="PS51999"/>
    </source>
</evidence>
<dbReference type="PANTHER" id="PTHR33248">
    <property type="entry name" value="ZINC ION-BINDING PROTEIN"/>
    <property type="match status" value="1"/>
</dbReference>
<dbReference type="Pfam" id="PF06839">
    <property type="entry name" value="Zn_ribbon_GRF"/>
    <property type="match status" value="1"/>
</dbReference>
<evidence type="ECO:0000256" key="1">
    <source>
        <dbReference type="ARBA" id="ARBA00022723"/>
    </source>
</evidence>
<keyword evidence="2 4" id="KW-0863">Zinc-finger</keyword>
<evidence type="ECO:0000313" key="8">
    <source>
        <dbReference type="Proteomes" id="UP000008311"/>
    </source>
</evidence>
<proteinExistence type="predicted"/>
<name>B9SNA8_RICCO</name>
<evidence type="ECO:0000313" key="7">
    <source>
        <dbReference type="EMBL" id="EEF34875.1"/>
    </source>
</evidence>
<evidence type="ECO:0000256" key="2">
    <source>
        <dbReference type="ARBA" id="ARBA00022771"/>
    </source>
</evidence>
<dbReference type="EMBL" id="EQ974044">
    <property type="protein sequence ID" value="EEF34875.1"/>
    <property type="molecule type" value="Genomic_DNA"/>
</dbReference>
<keyword evidence="8" id="KW-1185">Reference proteome</keyword>
<dbReference type="InParanoid" id="B9SNA8"/>
<organism evidence="7 8">
    <name type="scientific">Ricinus communis</name>
    <name type="common">Castor bean</name>
    <dbReference type="NCBI Taxonomy" id="3988"/>
    <lineage>
        <taxon>Eukaryota</taxon>
        <taxon>Viridiplantae</taxon>
        <taxon>Streptophyta</taxon>
        <taxon>Embryophyta</taxon>
        <taxon>Tracheophyta</taxon>
        <taxon>Spermatophyta</taxon>
        <taxon>Magnoliopsida</taxon>
        <taxon>eudicotyledons</taxon>
        <taxon>Gunneridae</taxon>
        <taxon>Pentapetalae</taxon>
        <taxon>rosids</taxon>
        <taxon>fabids</taxon>
        <taxon>Malpighiales</taxon>
        <taxon>Euphorbiaceae</taxon>
        <taxon>Acalyphoideae</taxon>
        <taxon>Acalypheae</taxon>
        <taxon>Ricinus</taxon>
    </lineage>
</organism>
<dbReference type="InterPro" id="IPR010666">
    <property type="entry name" value="Znf_GRF"/>
</dbReference>
<evidence type="ECO:0000256" key="4">
    <source>
        <dbReference type="PROSITE-ProRule" id="PRU01343"/>
    </source>
</evidence>
<feature type="region of interest" description="Disordered" evidence="5">
    <location>
        <begin position="1"/>
        <end position="28"/>
    </location>
</feature>
<dbReference type="PROSITE" id="PS51999">
    <property type="entry name" value="ZF_GRF"/>
    <property type="match status" value="1"/>
</dbReference>
<evidence type="ECO:0000256" key="3">
    <source>
        <dbReference type="ARBA" id="ARBA00022833"/>
    </source>
</evidence>
<gene>
    <name evidence="7" type="ORF">RCOM_0174320</name>
</gene>
<dbReference type="Proteomes" id="UP000008311">
    <property type="component" value="Unassembled WGS sequence"/>
</dbReference>
<feature type="domain" description="GRF-type" evidence="6">
    <location>
        <begin position="35"/>
        <end position="75"/>
    </location>
</feature>
<keyword evidence="3" id="KW-0862">Zinc</keyword>
<sequence length="91" mass="10372">MSNPEDSEMSASDDSEMSPSEDSNFSTNGSAKVMCFCSLPAEMRVSHTPGNPFRLFYNCQKRFTQCEFLQWVDEPDLTGDRHVDELNLIRN</sequence>
<reference evidence="8" key="1">
    <citation type="journal article" date="2010" name="Nat. Biotechnol.">
        <title>Draft genome sequence of the oilseed species Ricinus communis.</title>
        <authorList>
            <person name="Chan A.P."/>
            <person name="Crabtree J."/>
            <person name="Zhao Q."/>
            <person name="Lorenzi H."/>
            <person name="Orvis J."/>
            <person name="Puiu D."/>
            <person name="Melake-Berhan A."/>
            <person name="Jones K.M."/>
            <person name="Redman J."/>
            <person name="Chen G."/>
            <person name="Cahoon E.B."/>
            <person name="Gedil M."/>
            <person name="Stanke M."/>
            <person name="Haas B.J."/>
            <person name="Wortman J.R."/>
            <person name="Fraser-Liggett C.M."/>
            <person name="Ravel J."/>
            <person name="Rabinowicz P.D."/>
        </authorList>
    </citation>
    <scope>NUCLEOTIDE SEQUENCE [LARGE SCALE GENOMIC DNA]</scope>
    <source>
        <strain evidence="8">cv. Hale</strain>
    </source>
</reference>
<dbReference type="AlphaFoldDB" id="B9SNA8"/>
<dbReference type="GO" id="GO:0008270">
    <property type="term" value="F:zinc ion binding"/>
    <property type="evidence" value="ECO:0007669"/>
    <property type="project" value="UniProtKB-KW"/>
</dbReference>
<protein>
    <recommendedName>
        <fullName evidence="6">GRF-type domain-containing protein</fullName>
    </recommendedName>
</protein>